<gene>
    <name evidence="1" type="ORF">BON30_34995</name>
</gene>
<keyword evidence="2" id="KW-1185">Reference proteome</keyword>
<comment type="caution">
    <text evidence="1">The sequence shown here is derived from an EMBL/GenBank/DDBJ whole genome shotgun (WGS) entry which is preliminary data.</text>
</comment>
<protein>
    <submittedName>
        <fullName evidence="1">Uncharacterized protein</fullName>
    </submittedName>
</protein>
<organism evidence="1 2">
    <name type="scientific">Cystobacter ferrugineus</name>
    <dbReference type="NCBI Taxonomy" id="83449"/>
    <lineage>
        <taxon>Bacteria</taxon>
        <taxon>Pseudomonadati</taxon>
        <taxon>Myxococcota</taxon>
        <taxon>Myxococcia</taxon>
        <taxon>Myxococcales</taxon>
        <taxon>Cystobacterineae</taxon>
        <taxon>Archangiaceae</taxon>
        <taxon>Cystobacter</taxon>
    </lineage>
</organism>
<dbReference type="EMBL" id="MPIN01000012">
    <property type="protein sequence ID" value="OJH35842.1"/>
    <property type="molecule type" value="Genomic_DNA"/>
</dbReference>
<reference evidence="1 2" key="2">
    <citation type="submission" date="2016-12" db="EMBL/GenBank/DDBJ databases">
        <title>Draft Genome Sequence of Cystobacter ferrugineus Strain Cbfe23.</title>
        <authorList>
            <person name="Akbar S."/>
            <person name="Dowd S.E."/>
            <person name="Stevens D.C."/>
        </authorList>
    </citation>
    <scope>NUCLEOTIDE SEQUENCE [LARGE SCALE GENOMIC DNA]</scope>
    <source>
        <strain evidence="1 2">Cbfe23</strain>
    </source>
</reference>
<proteinExistence type="predicted"/>
<name>A0A1L9B0Q3_9BACT</name>
<sequence length="62" mass="7276">MLYAMAQGWEPLEMIEQWFGPAKGDKEHGQNYKPCQTCRKLLPVLLCEARQRAQDEPVEQRE</sequence>
<evidence type="ECO:0000313" key="2">
    <source>
        <dbReference type="Proteomes" id="UP000182229"/>
    </source>
</evidence>
<reference evidence="2" key="1">
    <citation type="submission" date="2016-11" db="EMBL/GenBank/DDBJ databases">
        <authorList>
            <person name="Shukria A."/>
            <person name="Stevens D.C."/>
        </authorList>
    </citation>
    <scope>NUCLEOTIDE SEQUENCE [LARGE SCALE GENOMIC DNA]</scope>
    <source>
        <strain evidence="2">Cbfe23</strain>
    </source>
</reference>
<dbReference type="Proteomes" id="UP000182229">
    <property type="component" value="Unassembled WGS sequence"/>
</dbReference>
<accession>A0A1L9B0Q3</accession>
<evidence type="ECO:0000313" key="1">
    <source>
        <dbReference type="EMBL" id="OJH35842.1"/>
    </source>
</evidence>
<dbReference type="AlphaFoldDB" id="A0A1L9B0Q3"/>